<accession>A0AC34Q5E4</accession>
<organism evidence="1 2">
    <name type="scientific">Panagrolaimus sp. JU765</name>
    <dbReference type="NCBI Taxonomy" id="591449"/>
    <lineage>
        <taxon>Eukaryota</taxon>
        <taxon>Metazoa</taxon>
        <taxon>Ecdysozoa</taxon>
        <taxon>Nematoda</taxon>
        <taxon>Chromadorea</taxon>
        <taxon>Rhabditida</taxon>
        <taxon>Tylenchina</taxon>
        <taxon>Panagrolaimomorpha</taxon>
        <taxon>Panagrolaimoidea</taxon>
        <taxon>Panagrolaimidae</taxon>
        <taxon>Panagrolaimus</taxon>
    </lineage>
</organism>
<evidence type="ECO:0000313" key="1">
    <source>
        <dbReference type="Proteomes" id="UP000887576"/>
    </source>
</evidence>
<proteinExistence type="predicted"/>
<reference evidence="2" key="1">
    <citation type="submission" date="2022-11" db="UniProtKB">
        <authorList>
            <consortium name="WormBaseParasite"/>
        </authorList>
    </citation>
    <scope>IDENTIFICATION</scope>
</reference>
<name>A0AC34Q5E4_9BILA</name>
<dbReference type="Proteomes" id="UP000887576">
    <property type="component" value="Unplaced"/>
</dbReference>
<protein>
    <submittedName>
        <fullName evidence="2">Uncharacterized protein</fullName>
    </submittedName>
</protein>
<evidence type="ECO:0000313" key="2">
    <source>
        <dbReference type="WBParaSite" id="JU765_v2.g13069.t1"/>
    </source>
</evidence>
<dbReference type="WBParaSite" id="JU765_v2.g13069.t1">
    <property type="protein sequence ID" value="JU765_v2.g13069.t1"/>
    <property type="gene ID" value="JU765_v2.g13069"/>
</dbReference>
<sequence>MSHNESEEDAKSKDDSSNSNSFESNPIHDKRVVEAASERKSKKSRRLVQATELRFKCVESRVTAARVAVLLCNISDRPLCYKFKTDAMDALSALPSATGQMAAHGSSRIILTWHRPKDVPWKEVNSPKLLLVTRFLDGQKENNKDLSGTRLVAVLDPNGTCPTDSPPLEQLMLDAASRNVGDMEMSITKTDEQAHSVVPQNTPVTPPSQIVTEMGSISPLSLAITIAALIIGLFLYRLLNPKIIIN</sequence>